<evidence type="ECO:0000256" key="3">
    <source>
        <dbReference type="ARBA" id="ARBA00022692"/>
    </source>
</evidence>
<dbReference type="GO" id="GO:0017004">
    <property type="term" value="P:cytochrome complex assembly"/>
    <property type="evidence" value="ECO:0007669"/>
    <property type="project" value="InterPro"/>
</dbReference>
<gene>
    <name evidence="7" type="ORF">JCM31826_03860</name>
</gene>
<name>A0A401XIV9_9FLAO</name>
<keyword evidence="4 6" id="KW-1133">Transmembrane helix</keyword>
<dbReference type="Pfam" id="PF03379">
    <property type="entry name" value="CcmB"/>
    <property type="match status" value="1"/>
</dbReference>
<dbReference type="RefSeq" id="WP_124396970.1">
    <property type="nucleotide sequence ID" value="NZ_BHZE01000002.1"/>
</dbReference>
<dbReference type="GO" id="GO:0016020">
    <property type="term" value="C:membrane"/>
    <property type="evidence" value="ECO:0007669"/>
    <property type="project" value="UniProtKB-SubCell"/>
</dbReference>
<accession>A0A401XIV9</accession>
<comment type="similarity">
    <text evidence="2">Belongs to the CcmB/CycW/HelB family.</text>
</comment>
<evidence type="ECO:0000256" key="1">
    <source>
        <dbReference type="ARBA" id="ARBA00004141"/>
    </source>
</evidence>
<feature type="transmembrane region" description="Helical" evidence="6">
    <location>
        <begin position="55"/>
        <end position="73"/>
    </location>
</feature>
<feature type="transmembrane region" description="Helical" evidence="6">
    <location>
        <begin position="93"/>
        <end position="115"/>
    </location>
</feature>
<feature type="transmembrane region" description="Helical" evidence="6">
    <location>
        <begin position="127"/>
        <end position="151"/>
    </location>
</feature>
<feature type="transmembrane region" description="Helical" evidence="6">
    <location>
        <begin position="157"/>
        <end position="179"/>
    </location>
</feature>
<protein>
    <submittedName>
        <fullName evidence="7">Cytochrome C biogenesis protein CcmB</fullName>
    </submittedName>
</protein>
<dbReference type="InterPro" id="IPR003544">
    <property type="entry name" value="Cyt_c_biogenesis_CcmB"/>
</dbReference>
<evidence type="ECO:0000256" key="2">
    <source>
        <dbReference type="ARBA" id="ARBA00010544"/>
    </source>
</evidence>
<dbReference type="AlphaFoldDB" id="A0A401XIV9"/>
<proteinExistence type="inferred from homology"/>
<evidence type="ECO:0000313" key="8">
    <source>
        <dbReference type="Proteomes" id="UP000286715"/>
    </source>
</evidence>
<organism evidence="7 8">
    <name type="scientific">Thermaurantimonas aggregans</name>
    <dbReference type="NCBI Taxonomy" id="2173829"/>
    <lineage>
        <taxon>Bacteria</taxon>
        <taxon>Pseudomonadati</taxon>
        <taxon>Bacteroidota</taxon>
        <taxon>Flavobacteriia</taxon>
        <taxon>Flavobacteriales</taxon>
        <taxon>Schleiferiaceae</taxon>
        <taxon>Thermaurantimonas</taxon>
    </lineage>
</organism>
<keyword evidence="8" id="KW-1185">Reference proteome</keyword>
<evidence type="ECO:0000256" key="4">
    <source>
        <dbReference type="ARBA" id="ARBA00022989"/>
    </source>
</evidence>
<dbReference type="OrthoDB" id="9788444at2"/>
<dbReference type="Proteomes" id="UP000286715">
    <property type="component" value="Unassembled WGS sequence"/>
</dbReference>
<feature type="transmembrane region" description="Helical" evidence="6">
    <location>
        <begin position="25"/>
        <end position="43"/>
    </location>
</feature>
<sequence length="216" mass="24121">MHYIKQVIKILYTDFKIEWREKHQLFSLFLYIASSAFIAYMILKADVAPRISISVFWIILGFGAVTSTSRSLIRETSTRFLFYYQTVPPSLLIVSKITFNALLLGVVSVFTAWLFDLLFHTQFSLSYLLGISLLGALAFASTLTLIAGISAAVQGNAAIMAVLSFPLLIPQLLVLIRISEAMLIGVESTRYVVASLLLDLITVALSIVLFPFLWKE</sequence>
<reference evidence="7 8" key="1">
    <citation type="submission" date="2018-11" db="EMBL/GenBank/DDBJ databases">
        <title>Schleiferia aggregans sp. nov., a moderately thermophilic heterotrophic bacterium isolated from microbial mats at a terrestrial hot spring.</title>
        <authorList>
            <person name="Iino T."/>
            <person name="Ohkuma M."/>
            <person name="Haruta S."/>
        </authorList>
    </citation>
    <scope>NUCLEOTIDE SEQUENCE [LARGE SCALE GENOMIC DNA]</scope>
    <source>
        <strain evidence="7 8">LA</strain>
    </source>
</reference>
<feature type="transmembrane region" description="Helical" evidence="6">
    <location>
        <begin position="191"/>
        <end position="214"/>
    </location>
</feature>
<keyword evidence="3 6" id="KW-0812">Transmembrane</keyword>
<dbReference type="GO" id="GO:0015232">
    <property type="term" value="F:heme transmembrane transporter activity"/>
    <property type="evidence" value="ECO:0007669"/>
    <property type="project" value="InterPro"/>
</dbReference>
<evidence type="ECO:0000313" key="7">
    <source>
        <dbReference type="EMBL" id="GCD76904.1"/>
    </source>
</evidence>
<evidence type="ECO:0000256" key="5">
    <source>
        <dbReference type="ARBA" id="ARBA00023136"/>
    </source>
</evidence>
<dbReference type="EMBL" id="BHZE01000002">
    <property type="protein sequence ID" value="GCD76904.1"/>
    <property type="molecule type" value="Genomic_DNA"/>
</dbReference>
<evidence type="ECO:0000256" key="6">
    <source>
        <dbReference type="SAM" id="Phobius"/>
    </source>
</evidence>
<comment type="caution">
    <text evidence="7">The sequence shown here is derived from an EMBL/GenBank/DDBJ whole genome shotgun (WGS) entry which is preliminary data.</text>
</comment>
<keyword evidence="5 6" id="KW-0472">Membrane</keyword>
<comment type="subcellular location">
    <subcellularLocation>
        <location evidence="1">Membrane</location>
        <topology evidence="1">Multi-pass membrane protein</topology>
    </subcellularLocation>
</comment>